<gene>
    <name evidence="2" type="ORF">CPT_Palo_040</name>
</gene>
<keyword evidence="3" id="KW-1185">Reference proteome</keyword>
<evidence type="ECO:0000256" key="1">
    <source>
        <dbReference type="SAM" id="MobiDB-lite"/>
    </source>
</evidence>
<proteinExistence type="predicted"/>
<dbReference type="EMBL" id="MT708544">
    <property type="protein sequence ID" value="QOE32099.1"/>
    <property type="molecule type" value="Genomic_DNA"/>
</dbReference>
<name>A0A7L8G625_9CAUD</name>
<evidence type="ECO:0000313" key="3">
    <source>
        <dbReference type="Proteomes" id="UP000516590"/>
    </source>
</evidence>
<dbReference type="Proteomes" id="UP000516590">
    <property type="component" value="Segment"/>
</dbReference>
<evidence type="ECO:0000313" key="2">
    <source>
        <dbReference type="EMBL" id="QOE32099.1"/>
    </source>
</evidence>
<sequence length="56" mass="5859">MCQTPFARTRVQGVLEGLAGKKPSQQVEAPAVGAAAAPVQSKRQSVRVSNGRGLRI</sequence>
<feature type="region of interest" description="Disordered" evidence="1">
    <location>
        <begin position="33"/>
        <end position="56"/>
    </location>
</feature>
<accession>A0A7L8G625</accession>
<reference evidence="2 3" key="1">
    <citation type="submission" date="2020-07" db="EMBL/GenBank/DDBJ databases">
        <title>Complete genome sequence of Rhizobium phaseoli phage Palo.</title>
        <authorList>
            <person name="Nabhani A."/>
            <person name="Rushing L."/>
            <person name="Newkirk H."/>
            <person name="Gonzalez C."/>
            <person name="Young R."/>
            <person name="Liu M."/>
        </authorList>
    </citation>
    <scope>NUCLEOTIDE SEQUENCE [LARGE SCALE GENOMIC DNA]</scope>
</reference>
<organism evidence="2 3">
    <name type="scientific">Rhizobium phage Palo</name>
    <dbReference type="NCBI Taxonomy" id="2767573"/>
    <lineage>
        <taxon>Viruses</taxon>
        <taxon>Duplodnaviria</taxon>
        <taxon>Heunggongvirae</taxon>
        <taxon>Uroviricota</taxon>
        <taxon>Caudoviricetes</taxon>
        <taxon>Autographivirales</taxon>
        <taxon>Dunnvirinae</taxon>
        <taxon>Palovirus</taxon>
        <taxon>Palovirus palo</taxon>
    </lineage>
</organism>
<protein>
    <submittedName>
        <fullName evidence="2">Uncharacterized protein</fullName>
    </submittedName>
</protein>